<reference evidence="1 2" key="1">
    <citation type="submission" date="2024-04" db="EMBL/GenBank/DDBJ databases">
        <title>Symmetric and asymmetric DNA N6-adenine methylation regulates different biological responses in Mucorales.</title>
        <authorList>
            <consortium name="Lawrence Berkeley National Laboratory"/>
            <person name="Lax C."/>
            <person name="Mondo S.J."/>
            <person name="Osorio-Concepcion M."/>
            <person name="Muszewska A."/>
            <person name="Corrochano-Luque M."/>
            <person name="Gutierrez G."/>
            <person name="Riley R."/>
            <person name="Lipzen A."/>
            <person name="Guo J."/>
            <person name="Hundley H."/>
            <person name="Amirebrahimi M."/>
            <person name="Ng V."/>
            <person name="Lorenzo-Gutierrez D."/>
            <person name="Binder U."/>
            <person name="Yang J."/>
            <person name="Song Y."/>
            <person name="Canovas D."/>
            <person name="Navarro E."/>
            <person name="Freitag M."/>
            <person name="Gabaldon T."/>
            <person name="Grigoriev I.V."/>
            <person name="Corrochano L.M."/>
            <person name="Nicolas F.E."/>
            <person name="Garre V."/>
        </authorList>
    </citation>
    <scope>NUCLEOTIDE SEQUENCE [LARGE SCALE GENOMIC DNA]</scope>
    <source>
        <strain evidence="1 2">L51</strain>
    </source>
</reference>
<name>A0ABR3AP60_PHYBL</name>
<keyword evidence="2" id="KW-1185">Reference proteome</keyword>
<organism evidence="1 2">
    <name type="scientific">Phycomyces blakesleeanus</name>
    <dbReference type="NCBI Taxonomy" id="4837"/>
    <lineage>
        <taxon>Eukaryota</taxon>
        <taxon>Fungi</taxon>
        <taxon>Fungi incertae sedis</taxon>
        <taxon>Mucoromycota</taxon>
        <taxon>Mucoromycotina</taxon>
        <taxon>Mucoromycetes</taxon>
        <taxon>Mucorales</taxon>
        <taxon>Phycomycetaceae</taxon>
        <taxon>Phycomyces</taxon>
    </lineage>
</organism>
<protein>
    <submittedName>
        <fullName evidence="1">Uncharacterized protein</fullName>
    </submittedName>
</protein>
<dbReference type="Proteomes" id="UP001448207">
    <property type="component" value="Unassembled WGS sequence"/>
</dbReference>
<evidence type="ECO:0000313" key="2">
    <source>
        <dbReference type="Proteomes" id="UP001448207"/>
    </source>
</evidence>
<comment type="caution">
    <text evidence="1">The sequence shown here is derived from an EMBL/GenBank/DDBJ whole genome shotgun (WGS) entry which is preliminary data.</text>
</comment>
<feature type="non-terminal residue" evidence="1">
    <location>
        <position position="1"/>
    </location>
</feature>
<accession>A0ABR3AP60</accession>
<dbReference type="EMBL" id="JBCLYO010000030">
    <property type="protein sequence ID" value="KAL0076767.1"/>
    <property type="molecule type" value="Genomic_DNA"/>
</dbReference>
<gene>
    <name evidence="1" type="ORF">J3Q64DRAFT_1647536</name>
</gene>
<proteinExistence type="predicted"/>
<evidence type="ECO:0000313" key="1">
    <source>
        <dbReference type="EMBL" id="KAL0076767.1"/>
    </source>
</evidence>
<sequence>NSTIDMEEDVNPYHLGTLINIRRYCESQGPKQESLIKELDTRMEDAGKIVGAVKE</sequence>